<keyword evidence="2" id="KW-0812">Transmembrane</keyword>
<evidence type="ECO:0000259" key="3">
    <source>
        <dbReference type="Pfam" id="PF20151"/>
    </source>
</evidence>
<feature type="transmembrane region" description="Helical" evidence="2">
    <location>
        <begin position="15"/>
        <end position="34"/>
    </location>
</feature>
<evidence type="ECO:0000256" key="2">
    <source>
        <dbReference type="SAM" id="Phobius"/>
    </source>
</evidence>
<proteinExistence type="predicted"/>
<dbReference type="InterPro" id="IPR045340">
    <property type="entry name" value="DUF6533"/>
</dbReference>
<dbReference type="EMBL" id="CAVNYO010000184">
    <property type="protein sequence ID" value="CAK5272698.1"/>
    <property type="molecule type" value="Genomic_DNA"/>
</dbReference>
<feature type="transmembrane region" description="Helical" evidence="2">
    <location>
        <begin position="240"/>
        <end position="262"/>
    </location>
</feature>
<comment type="caution">
    <text evidence="4">The sequence shown here is derived from an EMBL/GenBank/DDBJ whole genome shotgun (WGS) entry which is preliminary data.</text>
</comment>
<evidence type="ECO:0000256" key="1">
    <source>
        <dbReference type="SAM" id="MobiDB-lite"/>
    </source>
</evidence>
<feature type="transmembrane region" description="Helical" evidence="2">
    <location>
        <begin position="122"/>
        <end position="143"/>
    </location>
</feature>
<evidence type="ECO:0000313" key="4">
    <source>
        <dbReference type="EMBL" id="CAK5272698.1"/>
    </source>
</evidence>
<keyword evidence="2" id="KW-1133">Transmembrane helix</keyword>
<sequence length="348" mass="37962">MEHLSDSQIARQLRISAWLVFSPFTLLCYEYLITLDDEIARYWSAGRSWGSALFFLNRYVALLGSVPVVVEFMLASMNADARRKQLCSAFQSYHSYFALFSQVLVCVIIVTRTYALYGRNRIALTAMVTVVGALVTLAIVILVRGGDDGALSRNLLAIGCPSATSHPQSIRTAIAWSGMLIFDCMIFFMTLWKAVRFSFRGRENSGTLLHVLVRDGSMYFGLMAIANAVNIGTYTMGGPIMSGAVTTGVNILSSVLVSRLMLNIRDPRLPFRSSGSRGGARDLSSTSTHAGAATRTALRGSLSMNMETDIALDSVWVGDGAPADSGADPYVEEYELVEAGLPTNMLRR</sequence>
<dbReference type="Proteomes" id="UP001295794">
    <property type="component" value="Unassembled WGS sequence"/>
</dbReference>
<dbReference type="Pfam" id="PF20151">
    <property type="entry name" value="DUF6533"/>
    <property type="match status" value="1"/>
</dbReference>
<feature type="transmembrane region" description="Helical" evidence="2">
    <location>
        <begin position="55"/>
        <end position="75"/>
    </location>
</feature>
<accession>A0AAD2HAN6</accession>
<feature type="transmembrane region" description="Helical" evidence="2">
    <location>
        <begin position="216"/>
        <end position="234"/>
    </location>
</feature>
<feature type="region of interest" description="Disordered" evidence="1">
    <location>
        <begin position="273"/>
        <end position="294"/>
    </location>
</feature>
<organism evidence="4 5">
    <name type="scientific">Mycena citricolor</name>
    <dbReference type="NCBI Taxonomy" id="2018698"/>
    <lineage>
        <taxon>Eukaryota</taxon>
        <taxon>Fungi</taxon>
        <taxon>Dikarya</taxon>
        <taxon>Basidiomycota</taxon>
        <taxon>Agaricomycotina</taxon>
        <taxon>Agaricomycetes</taxon>
        <taxon>Agaricomycetidae</taxon>
        <taxon>Agaricales</taxon>
        <taxon>Marasmiineae</taxon>
        <taxon>Mycenaceae</taxon>
        <taxon>Mycena</taxon>
    </lineage>
</organism>
<keyword evidence="2" id="KW-0472">Membrane</keyword>
<feature type="domain" description="DUF6533" evidence="3">
    <location>
        <begin position="20"/>
        <end position="63"/>
    </location>
</feature>
<reference evidence="4" key="1">
    <citation type="submission" date="2023-11" db="EMBL/GenBank/DDBJ databases">
        <authorList>
            <person name="De Vega J J."/>
            <person name="De Vega J J."/>
        </authorList>
    </citation>
    <scope>NUCLEOTIDE SEQUENCE</scope>
</reference>
<gene>
    <name evidence="4" type="ORF">MYCIT1_LOCUS18536</name>
</gene>
<protein>
    <recommendedName>
        <fullName evidence="3">DUF6533 domain-containing protein</fullName>
    </recommendedName>
</protein>
<evidence type="ECO:0000313" key="5">
    <source>
        <dbReference type="Proteomes" id="UP001295794"/>
    </source>
</evidence>
<feature type="transmembrane region" description="Helical" evidence="2">
    <location>
        <begin position="95"/>
        <end position="115"/>
    </location>
</feature>
<keyword evidence="5" id="KW-1185">Reference proteome</keyword>
<dbReference type="AlphaFoldDB" id="A0AAD2HAN6"/>
<name>A0AAD2HAN6_9AGAR</name>
<feature type="transmembrane region" description="Helical" evidence="2">
    <location>
        <begin position="173"/>
        <end position="195"/>
    </location>
</feature>